<feature type="binding site" evidence="9">
    <location>
        <position position="45"/>
    </location>
    <ligand>
        <name>S-adenosyl-L-methionine</name>
        <dbReference type="ChEBI" id="CHEBI:59789"/>
    </ligand>
</feature>
<dbReference type="AlphaFoldDB" id="A0AAJ0FS47"/>
<keyword evidence="5 9" id="KW-0949">S-adenosyl-L-methionine</keyword>
<evidence type="ECO:0000256" key="6">
    <source>
        <dbReference type="ARBA" id="ARBA00022884"/>
    </source>
</evidence>
<feature type="binding site" evidence="9">
    <location>
        <position position="93"/>
    </location>
    <ligand>
        <name>S-adenosyl-L-methionine</name>
        <dbReference type="ChEBI" id="CHEBI:59789"/>
    </ligand>
</feature>
<keyword evidence="4 9" id="KW-0808">Transferase</keyword>
<reference evidence="13" key="1">
    <citation type="submission" date="2023-06" db="EMBL/GenBank/DDBJ databases">
        <title>Genome-scale phylogeny and comparative genomics of the fungal order Sordariales.</title>
        <authorList>
            <consortium name="Lawrence Berkeley National Laboratory"/>
            <person name="Hensen N."/>
            <person name="Bonometti L."/>
            <person name="Westerberg I."/>
            <person name="Brannstrom I.O."/>
            <person name="Guillou S."/>
            <person name="Cros-Aarteil S."/>
            <person name="Calhoun S."/>
            <person name="Haridas S."/>
            <person name="Kuo A."/>
            <person name="Mondo S."/>
            <person name="Pangilinan J."/>
            <person name="Riley R."/>
            <person name="Labutti K."/>
            <person name="Andreopoulos B."/>
            <person name="Lipzen A."/>
            <person name="Chen C."/>
            <person name="Yanf M."/>
            <person name="Daum C."/>
            <person name="Ng V."/>
            <person name="Clum A."/>
            <person name="Steindorff A."/>
            <person name="Ohm R."/>
            <person name="Martin F."/>
            <person name="Silar P."/>
            <person name="Natvig D."/>
            <person name="Lalanne C."/>
            <person name="Gautier V."/>
            <person name="Ament-Velasquez S.L."/>
            <person name="Kruys A."/>
            <person name="Hutchinson M.I."/>
            <person name="Powell A.J."/>
            <person name="Barry K."/>
            <person name="Miller A.N."/>
            <person name="Grigoriev I.V."/>
            <person name="Debuchy R."/>
            <person name="Gladieux P."/>
            <person name="Thoren M.H."/>
            <person name="Johannesson H."/>
        </authorList>
    </citation>
    <scope>NUCLEOTIDE SEQUENCE</scope>
    <source>
        <strain evidence="13">8032-3</strain>
    </source>
</reference>
<dbReference type="GeneID" id="85305929"/>
<dbReference type="Gene3D" id="1.10.8.480">
    <property type="match status" value="1"/>
</dbReference>
<dbReference type="GO" id="GO:0005730">
    <property type="term" value="C:nucleolus"/>
    <property type="evidence" value="ECO:0007669"/>
    <property type="project" value="TreeGrafter"/>
</dbReference>
<feature type="domain" description="Ribosomal RNA adenine methylase transferase N-terminal" evidence="12">
    <location>
        <begin position="52"/>
        <end position="221"/>
    </location>
</feature>
<evidence type="ECO:0000256" key="9">
    <source>
        <dbReference type="PROSITE-ProRule" id="PRU01026"/>
    </source>
</evidence>
<keyword evidence="6 9" id="KW-0694">RNA-binding</keyword>
<dbReference type="GO" id="GO:0052909">
    <property type="term" value="F:18S rRNA (adenine(1779)-N(6)/adenine(1780)-N(6))-dimethyltransferase activity"/>
    <property type="evidence" value="ECO:0007669"/>
    <property type="project" value="UniProtKB-EC"/>
</dbReference>
<feature type="compositionally biased region" description="Acidic residues" evidence="11">
    <location>
        <begin position="283"/>
        <end position="297"/>
    </location>
</feature>
<dbReference type="SUPFAM" id="SSF53335">
    <property type="entry name" value="S-adenosyl-L-methionine-dependent methyltransferases"/>
    <property type="match status" value="1"/>
</dbReference>
<dbReference type="InterPro" id="IPR029063">
    <property type="entry name" value="SAM-dependent_MTases_sf"/>
</dbReference>
<sequence>MGKVKTPKRAGATPSSPYDRHSTSSKPSGPPKNNVFKFNKEFGQHILKNPSVSDQIVAKADLKPTDVVLEVGPGTGNLTVRILEKVRKVIAVELDPRMAAEVTKRVQGTPLQNKLEVLLGDVIKMELPPFDVLISNTPYQISSPLIFKILALPNPPRTSVLMFQREFAMRLTARPGDALFNRLSLNSQFWARCTHIMKVGRNNFRPPPQVDSSVVRIEPKLGKERPNISFEEFDGMLRFCFNRKNKTLRASWFTKEVLSIVEKNYRIYCAMNNIPIHEGVVEGGDDDEDEGGMDVEDNNVGPRGGDAGEGEEEWGGIMDVDDDAPEFFKELSESAAANQPVKTPSRRKKTKMGEIVREKIRKVLEDVTEMADKRASKCDENDFLKLLFAFNSEGIHFA</sequence>
<comment type="similarity">
    <text evidence="8 9 10">Belongs to the class I-like SAM-binding methyltransferase superfamily. rRNA adenine N(6)-methyltransferase family.</text>
</comment>
<feature type="region of interest" description="Disordered" evidence="11">
    <location>
        <begin position="282"/>
        <end position="316"/>
    </location>
</feature>
<dbReference type="EC" id="2.1.1.-" evidence="10"/>
<dbReference type="RefSeq" id="XP_060287018.1">
    <property type="nucleotide sequence ID" value="XM_060422742.1"/>
</dbReference>
<gene>
    <name evidence="13" type="ORF">QBC33DRAFT_217158</name>
</gene>
<comment type="caution">
    <text evidence="13">The sequence shown here is derived from an EMBL/GenBank/DDBJ whole genome shotgun (WGS) entry which is preliminary data.</text>
</comment>
<feature type="binding site" evidence="9">
    <location>
        <position position="121"/>
    </location>
    <ligand>
        <name>S-adenosyl-L-methionine</name>
        <dbReference type="ChEBI" id="CHEBI:59789"/>
    </ligand>
</feature>
<dbReference type="FunFam" id="3.40.50.150:FF:000007">
    <property type="entry name" value="rRNA adenine N(6)-methyltransferase"/>
    <property type="match status" value="1"/>
</dbReference>
<keyword evidence="3 9" id="KW-0489">Methyltransferase</keyword>
<dbReference type="InterPro" id="IPR020598">
    <property type="entry name" value="rRNA_Ade_methylase_Trfase_N"/>
</dbReference>
<feature type="binding site" evidence="9">
    <location>
        <position position="72"/>
    </location>
    <ligand>
        <name>S-adenosyl-L-methionine</name>
        <dbReference type="ChEBI" id="CHEBI:59789"/>
    </ligand>
</feature>
<evidence type="ECO:0000256" key="11">
    <source>
        <dbReference type="SAM" id="MobiDB-lite"/>
    </source>
</evidence>
<evidence type="ECO:0000256" key="1">
    <source>
        <dbReference type="ARBA" id="ARBA00002977"/>
    </source>
</evidence>
<evidence type="ECO:0000256" key="8">
    <source>
        <dbReference type="ARBA" id="ARBA00061109"/>
    </source>
</evidence>
<feature type="binding site" evidence="9">
    <location>
        <position position="47"/>
    </location>
    <ligand>
        <name>S-adenosyl-L-methionine</name>
        <dbReference type="ChEBI" id="CHEBI:59789"/>
    </ligand>
</feature>
<dbReference type="SMART" id="SM00650">
    <property type="entry name" value="rADc"/>
    <property type="match status" value="1"/>
</dbReference>
<evidence type="ECO:0000256" key="10">
    <source>
        <dbReference type="RuleBase" id="RU362106"/>
    </source>
</evidence>
<dbReference type="Pfam" id="PF00398">
    <property type="entry name" value="RrnaAD"/>
    <property type="match status" value="1"/>
</dbReference>
<dbReference type="PANTHER" id="PTHR11727">
    <property type="entry name" value="DIMETHYLADENOSINE TRANSFERASE"/>
    <property type="match status" value="1"/>
</dbReference>
<evidence type="ECO:0000313" key="14">
    <source>
        <dbReference type="Proteomes" id="UP001244011"/>
    </source>
</evidence>
<dbReference type="PROSITE" id="PS01131">
    <property type="entry name" value="RRNA_A_DIMETH"/>
    <property type="match status" value="1"/>
</dbReference>
<keyword evidence="2 10" id="KW-0698">rRNA processing</keyword>
<dbReference type="CDD" id="cd02440">
    <property type="entry name" value="AdoMet_MTases"/>
    <property type="match status" value="1"/>
</dbReference>
<organism evidence="13 14">
    <name type="scientific">Phialemonium atrogriseum</name>
    <dbReference type="NCBI Taxonomy" id="1093897"/>
    <lineage>
        <taxon>Eukaryota</taxon>
        <taxon>Fungi</taxon>
        <taxon>Dikarya</taxon>
        <taxon>Ascomycota</taxon>
        <taxon>Pezizomycotina</taxon>
        <taxon>Sordariomycetes</taxon>
        <taxon>Sordariomycetidae</taxon>
        <taxon>Cephalothecales</taxon>
        <taxon>Cephalothecaceae</taxon>
        <taxon>Phialemonium</taxon>
    </lineage>
</organism>
<evidence type="ECO:0000256" key="2">
    <source>
        <dbReference type="ARBA" id="ARBA00022552"/>
    </source>
</evidence>
<dbReference type="NCBIfam" id="TIGR00755">
    <property type="entry name" value="ksgA"/>
    <property type="match status" value="1"/>
</dbReference>
<dbReference type="PROSITE" id="PS51689">
    <property type="entry name" value="SAM_RNA_A_N6_MT"/>
    <property type="match status" value="1"/>
</dbReference>
<evidence type="ECO:0000256" key="7">
    <source>
        <dbReference type="ARBA" id="ARBA00049478"/>
    </source>
</evidence>
<evidence type="ECO:0000256" key="5">
    <source>
        <dbReference type="ARBA" id="ARBA00022691"/>
    </source>
</evidence>
<feature type="region of interest" description="Disordered" evidence="11">
    <location>
        <begin position="1"/>
        <end position="35"/>
    </location>
</feature>
<dbReference type="EMBL" id="MU838999">
    <property type="protein sequence ID" value="KAK1770805.1"/>
    <property type="molecule type" value="Genomic_DNA"/>
</dbReference>
<evidence type="ECO:0000256" key="4">
    <source>
        <dbReference type="ARBA" id="ARBA00022679"/>
    </source>
</evidence>
<dbReference type="InterPro" id="IPR001737">
    <property type="entry name" value="KsgA/Erm"/>
</dbReference>
<feature type="region of interest" description="Disordered" evidence="11">
    <location>
        <begin position="332"/>
        <end position="351"/>
    </location>
</feature>
<accession>A0AAJ0FS47</accession>
<dbReference type="InterPro" id="IPR020596">
    <property type="entry name" value="rRNA_Ade_Mease_Trfase_CS"/>
</dbReference>
<name>A0AAJ0FS47_9PEZI</name>
<feature type="binding site" evidence="9">
    <location>
        <position position="136"/>
    </location>
    <ligand>
        <name>S-adenosyl-L-methionine</name>
        <dbReference type="ChEBI" id="CHEBI:59789"/>
    </ligand>
</feature>
<protein>
    <recommendedName>
        <fullName evidence="10">rRNA adenine N(6)-methyltransferase</fullName>
        <ecNumber evidence="10">2.1.1.-</ecNumber>
    </recommendedName>
</protein>
<dbReference type="Proteomes" id="UP001244011">
    <property type="component" value="Unassembled WGS sequence"/>
</dbReference>
<proteinExistence type="inferred from homology"/>
<dbReference type="Gene3D" id="3.40.50.150">
    <property type="entry name" value="Vaccinia Virus protein VP39"/>
    <property type="match status" value="1"/>
</dbReference>
<evidence type="ECO:0000256" key="3">
    <source>
        <dbReference type="ARBA" id="ARBA00022603"/>
    </source>
</evidence>
<dbReference type="PANTHER" id="PTHR11727:SF7">
    <property type="entry name" value="DIMETHYLADENOSINE TRANSFERASE-RELATED"/>
    <property type="match status" value="1"/>
</dbReference>
<keyword evidence="14" id="KW-1185">Reference proteome</keyword>
<comment type="function">
    <text evidence="1">Specifically dimethylates two adjacent adenosines in the loop of a conserved hairpin near the 3'-end of 18S rRNA in the 40S particle.</text>
</comment>
<evidence type="ECO:0000313" key="13">
    <source>
        <dbReference type="EMBL" id="KAK1770805.1"/>
    </source>
</evidence>
<dbReference type="InterPro" id="IPR011530">
    <property type="entry name" value="rRNA_adenine_dimethylase"/>
</dbReference>
<dbReference type="GO" id="GO:0003723">
    <property type="term" value="F:RNA binding"/>
    <property type="evidence" value="ECO:0007669"/>
    <property type="project" value="UniProtKB-UniRule"/>
</dbReference>
<comment type="catalytic activity">
    <reaction evidence="7">
        <text>adenosine(1779)/adenosine(1780) in 18S rRNA + 4 S-adenosyl-L-methionine = N(6)-dimethyladenosine(1779)/N(6)-dimethyladenosine(1780) in 18S rRNA + 4 S-adenosyl-L-homocysteine + 4 H(+)</text>
        <dbReference type="Rhea" id="RHEA:42780"/>
        <dbReference type="Rhea" id="RHEA-COMP:10234"/>
        <dbReference type="Rhea" id="RHEA-COMP:10236"/>
        <dbReference type="ChEBI" id="CHEBI:15378"/>
        <dbReference type="ChEBI" id="CHEBI:57856"/>
        <dbReference type="ChEBI" id="CHEBI:59789"/>
        <dbReference type="ChEBI" id="CHEBI:74411"/>
        <dbReference type="ChEBI" id="CHEBI:74493"/>
        <dbReference type="EC" id="2.1.1.183"/>
    </reaction>
</comment>
<evidence type="ECO:0000259" key="12">
    <source>
        <dbReference type="SMART" id="SM00650"/>
    </source>
</evidence>